<protein>
    <submittedName>
        <fullName evidence="1">Uncharacterized protein</fullName>
    </submittedName>
</protein>
<evidence type="ECO:0000313" key="2">
    <source>
        <dbReference type="Proteomes" id="UP000308652"/>
    </source>
</evidence>
<sequence>MDSLLIGHSDCLILNDGHIFLLSRNDEPDLRDHDFLHMCTSDLSSLLLLREEPSLLDNQWFLLLFILLWQTALENSHDLVLLRGRDVFLCRARSKGRSGRRSGEERDSRVYGDTVARNIATVEGSYCSSHVVRLVERFAKNHFVMPIRTIWQDLNTERLMWIHWERADESEKVGFLWLCDQQLHWNLCLFLDDKRLHFLLEPPNLLVDINHVLLNCLLGNLRHCHLHSILNTIKLTSSITTQNTRIPCAPALQLDLHRTHLFHLQPVFINLLKAQCHILNTQLVNTGWALI</sequence>
<evidence type="ECO:0000313" key="1">
    <source>
        <dbReference type="EMBL" id="TFK37566.1"/>
    </source>
</evidence>
<dbReference type="Proteomes" id="UP000308652">
    <property type="component" value="Unassembled WGS sequence"/>
</dbReference>
<organism evidence="1 2">
    <name type="scientific">Crucibulum laeve</name>
    <dbReference type="NCBI Taxonomy" id="68775"/>
    <lineage>
        <taxon>Eukaryota</taxon>
        <taxon>Fungi</taxon>
        <taxon>Dikarya</taxon>
        <taxon>Basidiomycota</taxon>
        <taxon>Agaricomycotina</taxon>
        <taxon>Agaricomycetes</taxon>
        <taxon>Agaricomycetidae</taxon>
        <taxon>Agaricales</taxon>
        <taxon>Agaricineae</taxon>
        <taxon>Nidulariaceae</taxon>
        <taxon>Crucibulum</taxon>
    </lineage>
</organism>
<accession>A0A5C3LZN5</accession>
<name>A0A5C3LZN5_9AGAR</name>
<dbReference type="AlphaFoldDB" id="A0A5C3LZN5"/>
<gene>
    <name evidence="1" type="ORF">BDQ12DRAFT_684895</name>
</gene>
<reference evidence="1 2" key="1">
    <citation type="journal article" date="2019" name="Nat. Ecol. Evol.">
        <title>Megaphylogeny resolves global patterns of mushroom evolution.</title>
        <authorList>
            <person name="Varga T."/>
            <person name="Krizsan K."/>
            <person name="Foldi C."/>
            <person name="Dima B."/>
            <person name="Sanchez-Garcia M."/>
            <person name="Sanchez-Ramirez S."/>
            <person name="Szollosi G.J."/>
            <person name="Szarkandi J.G."/>
            <person name="Papp V."/>
            <person name="Albert L."/>
            <person name="Andreopoulos W."/>
            <person name="Angelini C."/>
            <person name="Antonin V."/>
            <person name="Barry K.W."/>
            <person name="Bougher N.L."/>
            <person name="Buchanan P."/>
            <person name="Buyck B."/>
            <person name="Bense V."/>
            <person name="Catcheside P."/>
            <person name="Chovatia M."/>
            <person name="Cooper J."/>
            <person name="Damon W."/>
            <person name="Desjardin D."/>
            <person name="Finy P."/>
            <person name="Geml J."/>
            <person name="Haridas S."/>
            <person name="Hughes K."/>
            <person name="Justo A."/>
            <person name="Karasinski D."/>
            <person name="Kautmanova I."/>
            <person name="Kiss B."/>
            <person name="Kocsube S."/>
            <person name="Kotiranta H."/>
            <person name="LaButti K.M."/>
            <person name="Lechner B.E."/>
            <person name="Liimatainen K."/>
            <person name="Lipzen A."/>
            <person name="Lukacs Z."/>
            <person name="Mihaltcheva S."/>
            <person name="Morgado L.N."/>
            <person name="Niskanen T."/>
            <person name="Noordeloos M.E."/>
            <person name="Ohm R.A."/>
            <person name="Ortiz-Santana B."/>
            <person name="Ovrebo C."/>
            <person name="Racz N."/>
            <person name="Riley R."/>
            <person name="Savchenko A."/>
            <person name="Shiryaev A."/>
            <person name="Soop K."/>
            <person name="Spirin V."/>
            <person name="Szebenyi C."/>
            <person name="Tomsovsky M."/>
            <person name="Tulloss R.E."/>
            <person name="Uehling J."/>
            <person name="Grigoriev I.V."/>
            <person name="Vagvolgyi C."/>
            <person name="Papp T."/>
            <person name="Martin F.M."/>
            <person name="Miettinen O."/>
            <person name="Hibbett D.S."/>
            <person name="Nagy L.G."/>
        </authorList>
    </citation>
    <scope>NUCLEOTIDE SEQUENCE [LARGE SCALE GENOMIC DNA]</scope>
    <source>
        <strain evidence="1 2">CBS 166.37</strain>
    </source>
</reference>
<feature type="non-terminal residue" evidence="1">
    <location>
        <position position="291"/>
    </location>
</feature>
<proteinExistence type="predicted"/>
<dbReference type="EMBL" id="ML213607">
    <property type="protein sequence ID" value="TFK37566.1"/>
    <property type="molecule type" value="Genomic_DNA"/>
</dbReference>
<keyword evidence="2" id="KW-1185">Reference proteome</keyword>